<evidence type="ECO:0000256" key="1">
    <source>
        <dbReference type="ARBA" id="ARBA00004141"/>
    </source>
</evidence>
<feature type="domain" description="Citrate transporter-like" evidence="7">
    <location>
        <begin position="18"/>
        <end position="107"/>
    </location>
</feature>
<dbReference type="GO" id="GO:0016020">
    <property type="term" value="C:membrane"/>
    <property type="evidence" value="ECO:0007669"/>
    <property type="project" value="UniProtKB-SubCell"/>
</dbReference>
<feature type="transmembrane region" description="Helical" evidence="6">
    <location>
        <begin position="21"/>
        <end position="39"/>
    </location>
</feature>
<dbReference type="Proteomes" id="UP000287872">
    <property type="component" value="Unassembled WGS sequence"/>
</dbReference>
<feature type="transmembrane region" description="Helical" evidence="6">
    <location>
        <begin position="84"/>
        <end position="101"/>
    </location>
</feature>
<keyword evidence="4 6" id="KW-1133">Transmembrane helix</keyword>
<evidence type="ECO:0000256" key="4">
    <source>
        <dbReference type="ARBA" id="ARBA00022989"/>
    </source>
</evidence>
<dbReference type="Pfam" id="PF03600">
    <property type="entry name" value="CitMHS"/>
    <property type="match status" value="1"/>
</dbReference>
<evidence type="ECO:0000256" key="6">
    <source>
        <dbReference type="SAM" id="Phobius"/>
    </source>
</evidence>
<comment type="caution">
    <text evidence="8">The sequence shown here is derived from an EMBL/GenBank/DDBJ whole genome shotgun (WGS) entry which is preliminary data.</text>
</comment>
<gene>
    <name evidence="8" type="ORF">Ctaglu_40620</name>
</gene>
<keyword evidence="5 6" id="KW-0472">Membrane</keyword>
<dbReference type="EMBL" id="BHYK01000033">
    <property type="protein sequence ID" value="GCD12439.1"/>
    <property type="molecule type" value="Genomic_DNA"/>
</dbReference>
<keyword evidence="3 6" id="KW-0812">Transmembrane</keyword>
<evidence type="ECO:0000259" key="7">
    <source>
        <dbReference type="Pfam" id="PF03600"/>
    </source>
</evidence>
<evidence type="ECO:0000313" key="9">
    <source>
        <dbReference type="Proteomes" id="UP000287872"/>
    </source>
</evidence>
<dbReference type="GO" id="GO:0055085">
    <property type="term" value="P:transmembrane transport"/>
    <property type="evidence" value="ECO:0007669"/>
    <property type="project" value="InterPro"/>
</dbReference>
<organism evidence="8 9">
    <name type="scientific">Clostridium tagluense</name>
    <dbReference type="NCBI Taxonomy" id="360422"/>
    <lineage>
        <taxon>Bacteria</taxon>
        <taxon>Bacillati</taxon>
        <taxon>Bacillota</taxon>
        <taxon>Clostridia</taxon>
        <taxon>Eubacteriales</taxon>
        <taxon>Clostridiaceae</taxon>
        <taxon>Clostridium</taxon>
    </lineage>
</organism>
<evidence type="ECO:0000256" key="3">
    <source>
        <dbReference type="ARBA" id="ARBA00022692"/>
    </source>
</evidence>
<name>A0A401US99_9CLOT</name>
<dbReference type="AlphaFoldDB" id="A0A401US99"/>
<proteinExistence type="predicted"/>
<evidence type="ECO:0000313" key="8">
    <source>
        <dbReference type="EMBL" id="GCD12439.1"/>
    </source>
</evidence>
<dbReference type="RefSeq" id="WP_207669509.1">
    <property type="nucleotide sequence ID" value="NZ_BHYK01000033.1"/>
</dbReference>
<evidence type="ECO:0000256" key="5">
    <source>
        <dbReference type="ARBA" id="ARBA00023136"/>
    </source>
</evidence>
<dbReference type="InterPro" id="IPR004680">
    <property type="entry name" value="Cit_transptr-like_dom"/>
</dbReference>
<reference evidence="8 9" key="1">
    <citation type="submission" date="2018-11" db="EMBL/GenBank/DDBJ databases">
        <title>Genome sequencing and assembly of Clostridium tagluense strain A121.</title>
        <authorList>
            <person name="Murakami T."/>
            <person name="Segawa T."/>
            <person name="Shcherbakova V.A."/>
            <person name="Mori H."/>
            <person name="Yoshimura Y."/>
        </authorList>
    </citation>
    <scope>NUCLEOTIDE SEQUENCE [LARGE SCALE GENOMIC DNA]</scope>
    <source>
        <strain evidence="8 9">A121</strain>
    </source>
</reference>
<protein>
    <recommendedName>
        <fullName evidence="7">Citrate transporter-like domain-containing protein</fullName>
    </recommendedName>
</protein>
<accession>A0A401US99</accession>
<feature type="transmembrane region" description="Helical" evidence="6">
    <location>
        <begin position="45"/>
        <end position="63"/>
    </location>
</feature>
<evidence type="ECO:0000256" key="2">
    <source>
        <dbReference type="ARBA" id="ARBA00022448"/>
    </source>
</evidence>
<sequence>MLNTISFKHNTTQILNILKNEVVFSLALILAIITSFFSFPKIEYIDFKVLFTLFNLMIVVGAFKDMRVLDKIAIGLLSKFNNSRKISFILIFLTFFSSMLITNDVALITSPQTGESYC</sequence>
<keyword evidence="9" id="KW-1185">Reference proteome</keyword>
<keyword evidence="2" id="KW-0813">Transport</keyword>
<comment type="subcellular location">
    <subcellularLocation>
        <location evidence="1">Membrane</location>
        <topology evidence="1">Multi-pass membrane protein</topology>
    </subcellularLocation>
</comment>